<proteinExistence type="predicted"/>
<dbReference type="Gene3D" id="3.30.1380.10">
    <property type="match status" value="1"/>
</dbReference>
<dbReference type="SUPFAM" id="SSF55166">
    <property type="entry name" value="Hedgehog/DD-peptidase"/>
    <property type="match status" value="1"/>
</dbReference>
<dbReference type="STRING" id="1121400.SAMN02746065_107165"/>
<keyword evidence="2" id="KW-1185">Reference proteome</keyword>
<organism evidence="1 2">
    <name type="scientific">Desulfocicer vacuolatum DSM 3385</name>
    <dbReference type="NCBI Taxonomy" id="1121400"/>
    <lineage>
        <taxon>Bacteria</taxon>
        <taxon>Pseudomonadati</taxon>
        <taxon>Thermodesulfobacteriota</taxon>
        <taxon>Desulfobacteria</taxon>
        <taxon>Desulfobacterales</taxon>
        <taxon>Desulfobacteraceae</taxon>
        <taxon>Desulfocicer</taxon>
    </lineage>
</organism>
<dbReference type="InterPro" id="IPR009045">
    <property type="entry name" value="Zn_M74/Hedgehog-like"/>
</dbReference>
<dbReference type="AlphaFoldDB" id="A0A1W2B9U5"/>
<evidence type="ECO:0008006" key="3">
    <source>
        <dbReference type="Google" id="ProtNLM"/>
    </source>
</evidence>
<sequence length="137" mass="16153">MKTENNLRYFKKSEFVKAPDKLHPDIMPSMDELRHLACVPIHIHVAWNTDGHSKNSYHYKGMAVDFHFKQGMLSPVEQFACIRSLPIFHGIGFYPWWNSPGWHLDIRQDQDLLCWISHGPEIYCYGVEALIRYLLEH</sequence>
<dbReference type="OrthoDB" id="5242612at2"/>
<evidence type="ECO:0000313" key="1">
    <source>
        <dbReference type="EMBL" id="SMC69561.1"/>
    </source>
</evidence>
<dbReference type="EMBL" id="FWXY01000007">
    <property type="protein sequence ID" value="SMC69561.1"/>
    <property type="molecule type" value="Genomic_DNA"/>
</dbReference>
<name>A0A1W2B9U5_9BACT</name>
<dbReference type="RefSeq" id="WP_084068378.1">
    <property type="nucleotide sequence ID" value="NZ_FWXY01000007.1"/>
</dbReference>
<gene>
    <name evidence="1" type="ORF">SAMN02746065_107165</name>
</gene>
<dbReference type="Proteomes" id="UP000192418">
    <property type="component" value="Unassembled WGS sequence"/>
</dbReference>
<reference evidence="1 2" key="1">
    <citation type="submission" date="2017-04" db="EMBL/GenBank/DDBJ databases">
        <authorList>
            <person name="Afonso C.L."/>
            <person name="Miller P.J."/>
            <person name="Scott M.A."/>
            <person name="Spackman E."/>
            <person name="Goraichik I."/>
            <person name="Dimitrov K.M."/>
            <person name="Suarez D.L."/>
            <person name="Swayne D.E."/>
        </authorList>
    </citation>
    <scope>NUCLEOTIDE SEQUENCE [LARGE SCALE GENOMIC DNA]</scope>
    <source>
        <strain evidence="1 2">DSM 3385</strain>
    </source>
</reference>
<accession>A0A1W2B9U5</accession>
<protein>
    <recommendedName>
        <fullName evidence="3">Peptidase M15</fullName>
    </recommendedName>
</protein>
<evidence type="ECO:0000313" key="2">
    <source>
        <dbReference type="Proteomes" id="UP000192418"/>
    </source>
</evidence>